<evidence type="ECO:0000313" key="1">
    <source>
        <dbReference type="EMBL" id="MET3772412.1"/>
    </source>
</evidence>
<gene>
    <name evidence="1" type="ORF">ABIC98_002057</name>
</gene>
<keyword evidence="2" id="KW-1185">Reference proteome</keyword>
<protein>
    <submittedName>
        <fullName evidence="1">Peptide/nickel transport system permease protein</fullName>
    </submittedName>
</protein>
<name>A0ACC6TF91_9MICC</name>
<organism evidence="1 2">
    <name type="scientific">Arthrobacter nitrophenolicus</name>
    <dbReference type="NCBI Taxonomy" id="683150"/>
    <lineage>
        <taxon>Bacteria</taxon>
        <taxon>Bacillati</taxon>
        <taxon>Actinomycetota</taxon>
        <taxon>Actinomycetes</taxon>
        <taxon>Micrococcales</taxon>
        <taxon>Micrococcaceae</taxon>
        <taxon>Arthrobacter</taxon>
    </lineage>
</organism>
<comment type="caution">
    <text evidence="1">The sequence shown here is derived from an EMBL/GenBank/DDBJ whole genome shotgun (WGS) entry which is preliminary data.</text>
</comment>
<sequence>MTNLNAVDPAAAAQDAHLEGADVVIGKSTIIFRRFMRNKTAVAGLAIFLALTLFSFVGGYFTPWDKETIDPFNIGMPPSAEHYLGTSQAGIDLYAMTVEGTRISILIGLVVGLVSVLIAAVYGCTMAYFGGKVDKLMLFVLEALIMMPALLVVAVATSGGGAGLKQDLPSWLLLIIVLLVFSWMGTARLIRSLSMSLMQRDFVKAAQYMGVPPRRIIWRHLVPNIGSLLVLDITRGVTAAILAEVAFSFIGIGIKLPDVSLGVLIGGATSQVQTFPWMFWVPLTVMFLLTGSLAMMNDGLRDAFDPSSSSSGKARKKRARNNGTDQSLVQKKAS</sequence>
<dbReference type="Proteomes" id="UP001549207">
    <property type="component" value="Unassembled WGS sequence"/>
</dbReference>
<evidence type="ECO:0000313" key="2">
    <source>
        <dbReference type="Proteomes" id="UP001549207"/>
    </source>
</evidence>
<accession>A0ACC6TF91</accession>
<dbReference type="EMBL" id="JBEPNJ010000006">
    <property type="protein sequence ID" value="MET3772412.1"/>
    <property type="molecule type" value="Genomic_DNA"/>
</dbReference>
<reference evidence="1" key="1">
    <citation type="submission" date="2024-06" db="EMBL/GenBank/DDBJ databases">
        <title>Genomic Encyclopedia of Type Strains, Phase IV (KMG-IV): sequencing the most valuable type-strain genomes for metagenomic binning, comparative biology and taxonomic classification.</title>
        <authorList>
            <person name="Goeker M."/>
        </authorList>
    </citation>
    <scope>NUCLEOTIDE SEQUENCE</scope>
    <source>
        <strain evidence="1">SJCon</strain>
    </source>
</reference>
<proteinExistence type="predicted"/>